<evidence type="ECO:0000256" key="1">
    <source>
        <dbReference type="ARBA" id="ARBA00004141"/>
    </source>
</evidence>
<gene>
    <name evidence="9" type="ORF">PHATR_36973</name>
</gene>
<evidence type="ECO:0000313" key="10">
    <source>
        <dbReference type="Proteomes" id="UP000000759"/>
    </source>
</evidence>
<evidence type="ECO:0000256" key="6">
    <source>
        <dbReference type="ARBA" id="ARBA00023136"/>
    </source>
</evidence>
<dbReference type="KEGG" id="pti:PHATR_36973"/>
<evidence type="ECO:0000313" key="9">
    <source>
        <dbReference type="EMBL" id="ACI65422.1"/>
    </source>
</evidence>
<dbReference type="PANTHER" id="PTHR10736">
    <property type="entry name" value="BESTROPHIN"/>
    <property type="match status" value="1"/>
</dbReference>
<organism evidence="9 10">
    <name type="scientific">Phaeodactylum tricornutum (strain CCAP 1055/1)</name>
    <dbReference type="NCBI Taxonomy" id="556484"/>
    <lineage>
        <taxon>Eukaryota</taxon>
        <taxon>Sar</taxon>
        <taxon>Stramenopiles</taxon>
        <taxon>Ochrophyta</taxon>
        <taxon>Bacillariophyta</taxon>
        <taxon>Bacillariophyceae</taxon>
        <taxon>Bacillariophycidae</taxon>
        <taxon>Naviculales</taxon>
        <taxon>Phaeodactylaceae</taxon>
        <taxon>Phaeodactylum</taxon>
    </lineage>
</organism>
<proteinExistence type="predicted"/>
<feature type="region of interest" description="Disordered" evidence="7">
    <location>
        <begin position="368"/>
        <end position="401"/>
    </location>
</feature>
<name>B5Y465_PHATC</name>
<feature type="transmembrane region" description="Helical" evidence="8">
    <location>
        <begin position="295"/>
        <end position="314"/>
    </location>
</feature>
<dbReference type="OrthoDB" id="41211at2759"/>
<dbReference type="EMBL" id="CP001141">
    <property type="protein sequence ID" value="ACI65422.1"/>
    <property type="molecule type" value="Genomic_DNA"/>
</dbReference>
<dbReference type="GO" id="GO:0005254">
    <property type="term" value="F:chloride channel activity"/>
    <property type="evidence" value="ECO:0007669"/>
    <property type="project" value="InterPro"/>
</dbReference>
<dbReference type="STRING" id="556484.B5Y465"/>
<dbReference type="RefSeq" id="XP_002185952.1">
    <property type="nucleotide sequence ID" value="XM_002185916.1"/>
</dbReference>
<sequence length="401" mass="45778">MSNLVKTSVKTVKRAASATMNHMLDQQEQHEYRWEELQSIEQRRRAILLRVEDSFWKTLLYWDGTVLRNIVRDSLFWLTVAIFVAVRVQARLELPDFVANLTTDNVTVVGGFLTFFLVFYVNQNHRRYFGLYSDSMACKGRIFDVATLAVVTLPMDRATRLVRYMNAAHAAGYVGLSQIYPKFGLVNGYGARRMNEINLDHGGSCNRELIAWCLMEIQHARSEKLLDPELANTFRTQILQLRASIGQLYNAADLPIPFFYIHFITLLTALYLPLQAISAALNAGTGDETHWTADLIAGLIVVLQSVFVIGLRTLGQKMSDPYGDDLIDLSVIHYVTFTWTMSNRVLESQFPESINWSDEQELKWQSKPLGSAWEPPKEMRTRAEDPQRSQFEAMHTKLGAV</sequence>
<feature type="compositionally biased region" description="Basic and acidic residues" evidence="7">
    <location>
        <begin position="375"/>
        <end position="387"/>
    </location>
</feature>
<feature type="transmembrane region" description="Helical" evidence="8">
    <location>
        <begin position="98"/>
        <end position="121"/>
    </location>
</feature>
<dbReference type="eggNOG" id="ENOG502R92W">
    <property type="taxonomic scope" value="Eukaryota"/>
</dbReference>
<evidence type="ECO:0000256" key="2">
    <source>
        <dbReference type="ARBA" id="ARBA00022448"/>
    </source>
</evidence>
<evidence type="ECO:0000256" key="5">
    <source>
        <dbReference type="ARBA" id="ARBA00023065"/>
    </source>
</evidence>
<feature type="transmembrane region" description="Helical" evidence="8">
    <location>
        <begin position="258"/>
        <end position="283"/>
    </location>
</feature>
<dbReference type="GeneID" id="7204742"/>
<dbReference type="Proteomes" id="UP000000759">
    <property type="component" value="Chromosome 11"/>
</dbReference>
<keyword evidence="4 8" id="KW-1133">Transmembrane helix</keyword>
<comment type="subcellular location">
    <subcellularLocation>
        <location evidence="1">Membrane</location>
        <topology evidence="1">Multi-pass membrane protein</topology>
    </subcellularLocation>
</comment>
<dbReference type="InterPro" id="IPR044669">
    <property type="entry name" value="YneE/VCCN1/2-like"/>
</dbReference>
<evidence type="ECO:0000256" key="8">
    <source>
        <dbReference type="SAM" id="Phobius"/>
    </source>
</evidence>
<keyword evidence="2" id="KW-0813">Transport</keyword>
<reference evidence="9 10" key="1">
    <citation type="journal article" date="2008" name="Nature">
        <title>The Phaeodactylum genome reveals the evolutionary history of diatom genomes.</title>
        <authorList>
            <person name="Bowler C."/>
            <person name="Allen A.E."/>
            <person name="Badger J.H."/>
            <person name="Grimwood J."/>
            <person name="Jabbari K."/>
            <person name="Kuo A."/>
            <person name="Maheswari U."/>
            <person name="Martens C."/>
            <person name="Maumus F."/>
            <person name="Otillar R.P."/>
            <person name="Rayko E."/>
            <person name="Salamov A."/>
            <person name="Vandepoele K."/>
            <person name="Beszteri B."/>
            <person name="Gruber A."/>
            <person name="Heijde M."/>
            <person name="Katinka M."/>
            <person name="Mock T."/>
            <person name="Valentin K."/>
            <person name="Verret F."/>
            <person name="Berges J.A."/>
            <person name="Brownlee C."/>
            <person name="Cadoret J.P."/>
            <person name="Chiovitti A."/>
            <person name="Choi C.J."/>
            <person name="Coesel S."/>
            <person name="De Martino A."/>
            <person name="Detter J.C."/>
            <person name="Durkin C."/>
            <person name="Falciatore A."/>
            <person name="Fournet J."/>
            <person name="Haruta M."/>
            <person name="Huysman M.J."/>
            <person name="Jenkins B.D."/>
            <person name="Jiroutova K."/>
            <person name="Jorgensen R.E."/>
            <person name="Joubert Y."/>
            <person name="Kaplan A."/>
            <person name="Kroger N."/>
            <person name="Kroth P.G."/>
            <person name="La Roche J."/>
            <person name="Lindquist E."/>
            <person name="Lommer M."/>
            <person name="Martin-Jezequel V."/>
            <person name="Lopez P.J."/>
            <person name="Lucas S."/>
            <person name="Mangogna M."/>
            <person name="McGinnis K."/>
            <person name="Medlin L.K."/>
            <person name="Montsant A."/>
            <person name="Oudot-Le Secq M.P."/>
            <person name="Napoli C."/>
            <person name="Obornik M."/>
            <person name="Parker M.S."/>
            <person name="Petit J.L."/>
            <person name="Porcel B.M."/>
            <person name="Poulsen N."/>
            <person name="Robison M."/>
            <person name="Rychlewski L."/>
            <person name="Rynearson T.A."/>
            <person name="Schmutz J."/>
            <person name="Shapiro H."/>
            <person name="Siaut M."/>
            <person name="Stanley M."/>
            <person name="Sussman M.R."/>
            <person name="Taylor A.R."/>
            <person name="Vardi A."/>
            <person name="von Dassow P."/>
            <person name="Vyverman W."/>
            <person name="Willis A."/>
            <person name="Wyrwicz L.S."/>
            <person name="Rokhsar D.S."/>
            <person name="Weissenbach J."/>
            <person name="Armbrust E.V."/>
            <person name="Green B.R."/>
            <person name="Van de Peer Y."/>
            <person name="Grigoriev I.V."/>
        </authorList>
    </citation>
    <scope>NUCLEOTIDE SEQUENCE [LARGE SCALE GENOMIC DNA]</scope>
    <source>
        <strain evidence="9 10">CCAP 1055/1</strain>
    </source>
</reference>
<dbReference type="AlphaFoldDB" id="B5Y465"/>
<keyword evidence="5" id="KW-0406">Ion transport</keyword>
<dbReference type="InterPro" id="IPR000615">
    <property type="entry name" value="Bestrophin"/>
</dbReference>
<accession>B5Y465</accession>
<keyword evidence="10" id="KW-1185">Reference proteome</keyword>
<feature type="transmembrane region" description="Helical" evidence="8">
    <location>
        <begin position="75"/>
        <end position="92"/>
    </location>
</feature>
<dbReference type="GO" id="GO:0016020">
    <property type="term" value="C:membrane"/>
    <property type="evidence" value="ECO:0007669"/>
    <property type="project" value="UniProtKB-SubCell"/>
</dbReference>
<evidence type="ECO:0008006" key="11">
    <source>
        <dbReference type="Google" id="ProtNLM"/>
    </source>
</evidence>
<protein>
    <recommendedName>
        <fullName evidence="11">Bestrophin homolog</fullName>
    </recommendedName>
</protein>
<dbReference type="PANTHER" id="PTHR10736:SF0">
    <property type="entry name" value="BESTROPHIN HOMOLOG"/>
    <property type="match status" value="1"/>
</dbReference>
<keyword evidence="6 8" id="KW-0472">Membrane</keyword>
<dbReference type="InParanoid" id="B5Y465"/>
<evidence type="ECO:0000256" key="3">
    <source>
        <dbReference type="ARBA" id="ARBA00022692"/>
    </source>
</evidence>
<reference evidence="10" key="2">
    <citation type="submission" date="2008-08" db="EMBL/GenBank/DDBJ databases">
        <authorList>
            <consortium name="Diatom Consortium"/>
            <person name="Grigoriev I."/>
            <person name="Grimwood J."/>
            <person name="Kuo A."/>
            <person name="Otillar R.P."/>
            <person name="Salamov A."/>
            <person name="Detter J.C."/>
            <person name="Lindquist E."/>
            <person name="Shapiro H."/>
            <person name="Lucas S."/>
            <person name="Glavina del Rio T."/>
            <person name="Pitluck S."/>
            <person name="Rokhsar D."/>
            <person name="Bowler C."/>
        </authorList>
    </citation>
    <scope>GENOME REANNOTATION</scope>
    <source>
        <strain evidence="10">CCAP 1055/1</strain>
    </source>
</reference>
<evidence type="ECO:0000256" key="4">
    <source>
        <dbReference type="ARBA" id="ARBA00022989"/>
    </source>
</evidence>
<keyword evidence="3 8" id="KW-0812">Transmembrane</keyword>
<dbReference type="HOGENOM" id="CLU_063161_0_0_1"/>
<evidence type="ECO:0000256" key="7">
    <source>
        <dbReference type="SAM" id="MobiDB-lite"/>
    </source>
</evidence>
<dbReference type="PaxDb" id="2850-Phatr36973"/>
<dbReference type="Pfam" id="PF25539">
    <property type="entry name" value="Bestrophin_2"/>
    <property type="match status" value="1"/>
</dbReference>